<dbReference type="OrthoDB" id="6315040at2"/>
<dbReference type="EMBL" id="VKGK01000015">
    <property type="protein sequence ID" value="TRY13849.1"/>
    <property type="molecule type" value="Genomic_DNA"/>
</dbReference>
<proteinExistence type="predicted"/>
<dbReference type="RefSeq" id="WP_144040630.1">
    <property type="nucleotide sequence ID" value="NZ_BMPL01000015.1"/>
</dbReference>
<keyword evidence="2" id="KW-1185">Reference proteome</keyword>
<dbReference type="Proteomes" id="UP000318126">
    <property type="component" value="Unassembled WGS sequence"/>
</dbReference>
<comment type="caution">
    <text evidence="1">The sequence shown here is derived from an EMBL/GenBank/DDBJ whole genome shotgun (WGS) entry which is preliminary data.</text>
</comment>
<evidence type="ECO:0000313" key="1">
    <source>
        <dbReference type="EMBL" id="TRY13849.1"/>
    </source>
</evidence>
<reference evidence="2" key="1">
    <citation type="submission" date="2019-07" db="EMBL/GenBank/DDBJ databases">
        <title>Shewanella sp. YLB-08 draft genomic sequence.</title>
        <authorList>
            <person name="Yu L."/>
        </authorList>
    </citation>
    <scope>NUCLEOTIDE SEQUENCE [LARGE SCALE GENOMIC DNA]</scope>
    <source>
        <strain evidence="2">JCM 20706</strain>
    </source>
</reference>
<evidence type="ECO:0000313" key="2">
    <source>
        <dbReference type="Proteomes" id="UP000318126"/>
    </source>
</evidence>
<protein>
    <submittedName>
        <fullName evidence="1">Uncharacterized protein</fullName>
    </submittedName>
</protein>
<accession>A0A553JN11</accession>
<sequence>MRDYSEIEGLEEDNHTRLPTKNYQNTLADLTRQQWSDYSTRYLPIQDSLLAMASNDTLLTEQLDRNKVNLDNSFSLAKQNESMRLGRYGLDADNSSQSETNNSLLKGLTMASINNETRSAVDDLQQKIVTGQGGAPKSLADIGAKGK</sequence>
<gene>
    <name evidence="1" type="ORF">FN961_13100</name>
</gene>
<name>A0A553JN11_SHEHA</name>
<dbReference type="AlphaFoldDB" id="A0A553JN11"/>
<organism evidence="1 2">
    <name type="scientific">Shewanella hanedai</name>
    <name type="common">Alteromonas hanedai</name>
    <dbReference type="NCBI Taxonomy" id="25"/>
    <lineage>
        <taxon>Bacteria</taxon>
        <taxon>Pseudomonadati</taxon>
        <taxon>Pseudomonadota</taxon>
        <taxon>Gammaproteobacteria</taxon>
        <taxon>Alteromonadales</taxon>
        <taxon>Shewanellaceae</taxon>
        <taxon>Shewanella</taxon>
    </lineage>
</organism>